<proteinExistence type="predicted"/>
<evidence type="ECO:0000313" key="1">
    <source>
        <dbReference type="EMBL" id="KAF0542504.1"/>
    </source>
</evidence>
<gene>
    <name evidence="1" type="ORF">F8M41_004603</name>
</gene>
<reference evidence="1 2" key="1">
    <citation type="journal article" date="2019" name="Environ. Microbiol.">
        <title>At the nexus of three kingdoms: the genome of the mycorrhizal fungus Gigaspora margarita provides insights into plant, endobacterial and fungal interactions.</title>
        <authorList>
            <person name="Venice F."/>
            <person name="Ghignone S."/>
            <person name="Salvioli di Fossalunga A."/>
            <person name="Amselem J."/>
            <person name="Novero M."/>
            <person name="Xianan X."/>
            <person name="Sedzielewska Toro K."/>
            <person name="Morin E."/>
            <person name="Lipzen A."/>
            <person name="Grigoriev I.V."/>
            <person name="Henrissat B."/>
            <person name="Martin F.M."/>
            <person name="Bonfante P."/>
        </authorList>
    </citation>
    <scope>NUCLEOTIDE SEQUENCE [LARGE SCALE GENOMIC DNA]</scope>
    <source>
        <strain evidence="1 2">BEG34</strain>
    </source>
</reference>
<keyword evidence="2" id="KW-1185">Reference proteome</keyword>
<protein>
    <submittedName>
        <fullName evidence="1">Uncharacterized protein</fullName>
    </submittedName>
</protein>
<organism evidence="1 2">
    <name type="scientific">Gigaspora margarita</name>
    <dbReference type="NCBI Taxonomy" id="4874"/>
    <lineage>
        <taxon>Eukaryota</taxon>
        <taxon>Fungi</taxon>
        <taxon>Fungi incertae sedis</taxon>
        <taxon>Mucoromycota</taxon>
        <taxon>Glomeromycotina</taxon>
        <taxon>Glomeromycetes</taxon>
        <taxon>Diversisporales</taxon>
        <taxon>Gigasporaceae</taxon>
        <taxon>Gigaspora</taxon>
    </lineage>
</organism>
<comment type="caution">
    <text evidence="1">The sequence shown here is derived from an EMBL/GenBank/DDBJ whole genome shotgun (WGS) entry which is preliminary data.</text>
</comment>
<sequence>MEETFDNAEFDSDKMQKNELEVLLKEVTAEYNALIQNWPLERKNPSENPRIEKVKEFQGTAAWDRRKVEEPTGETVKINDFNRRYEAGYELAWVDYANGIEDPEDCQTRGEVEKDRYKVVYQKLSNEIAKENKEC</sequence>
<dbReference type="Proteomes" id="UP000439903">
    <property type="component" value="Unassembled WGS sequence"/>
</dbReference>
<dbReference type="AlphaFoldDB" id="A0A8H4AXL6"/>
<accession>A0A8H4AXL6</accession>
<dbReference type="EMBL" id="WTPW01000143">
    <property type="protein sequence ID" value="KAF0542504.1"/>
    <property type="molecule type" value="Genomic_DNA"/>
</dbReference>
<evidence type="ECO:0000313" key="2">
    <source>
        <dbReference type="Proteomes" id="UP000439903"/>
    </source>
</evidence>
<name>A0A8H4AXL6_GIGMA</name>